<dbReference type="InterPro" id="IPR016181">
    <property type="entry name" value="Acyl_CoA_acyltransferase"/>
</dbReference>
<dbReference type="InterPro" id="IPR051908">
    <property type="entry name" value="Ribosomal_N-acetyltransferase"/>
</dbReference>
<feature type="domain" description="N-acetyltransferase" evidence="1">
    <location>
        <begin position="32"/>
        <end position="189"/>
    </location>
</feature>
<keyword evidence="2" id="KW-0012">Acyltransferase</keyword>
<name>A0ABD5REH1_9EURY</name>
<dbReference type="RefSeq" id="WP_227230440.1">
    <property type="nucleotide sequence ID" value="NZ_JAJCVJ010000002.1"/>
</dbReference>
<keyword evidence="2" id="KW-0808">Transferase</keyword>
<dbReference type="CDD" id="cd04301">
    <property type="entry name" value="NAT_SF"/>
    <property type="match status" value="1"/>
</dbReference>
<organism evidence="2 3">
    <name type="scientific">Salinirubrum litoreum</name>
    <dbReference type="NCBI Taxonomy" id="1126234"/>
    <lineage>
        <taxon>Archaea</taxon>
        <taxon>Methanobacteriati</taxon>
        <taxon>Methanobacteriota</taxon>
        <taxon>Stenosarchaea group</taxon>
        <taxon>Halobacteria</taxon>
        <taxon>Halobacteriales</taxon>
        <taxon>Haloferacaceae</taxon>
        <taxon>Salinirubrum</taxon>
    </lineage>
</organism>
<dbReference type="PANTHER" id="PTHR43441:SF11">
    <property type="entry name" value="RIBOSOMAL-PROTEIN-SERINE ACETYLTRANSFERASE"/>
    <property type="match status" value="1"/>
</dbReference>
<dbReference type="AlphaFoldDB" id="A0ABD5REH1"/>
<dbReference type="EMBL" id="JBHSKX010000002">
    <property type="protein sequence ID" value="MFC5368197.1"/>
    <property type="molecule type" value="Genomic_DNA"/>
</dbReference>
<dbReference type="Gene3D" id="3.40.630.30">
    <property type="match status" value="1"/>
</dbReference>
<keyword evidence="3" id="KW-1185">Reference proteome</keyword>
<accession>A0ABD5REH1</accession>
<dbReference type="EC" id="2.3.-.-" evidence="2"/>
<dbReference type="InterPro" id="IPR000182">
    <property type="entry name" value="GNAT_dom"/>
</dbReference>
<reference evidence="2 3" key="1">
    <citation type="journal article" date="2019" name="Int. J. Syst. Evol. Microbiol.">
        <title>The Global Catalogue of Microorganisms (GCM) 10K type strain sequencing project: providing services to taxonomists for standard genome sequencing and annotation.</title>
        <authorList>
            <consortium name="The Broad Institute Genomics Platform"/>
            <consortium name="The Broad Institute Genome Sequencing Center for Infectious Disease"/>
            <person name="Wu L."/>
            <person name="Ma J."/>
        </authorList>
    </citation>
    <scope>NUCLEOTIDE SEQUENCE [LARGE SCALE GENOMIC DNA]</scope>
    <source>
        <strain evidence="2 3">CGMCC 1.12237</strain>
    </source>
</reference>
<evidence type="ECO:0000259" key="1">
    <source>
        <dbReference type="PROSITE" id="PS51186"/>
    </source>
</evidence>
<dbReference type="PANTHER" id="PTHR43441">
    <property type="entry name" value="RIBOSOMAL-PROTEIN-SERINE ACETYLTRANSFERASE"/>
    <property type="match status" value="1"/>
</dbReference>
<protein>
    <submittedName>
        <fullName evidence="2">GNAT family N-acetyltransferase</fullName>
        <ecNumber evidence="2">2.3.-.-</ecNumber>
    </submittedName>
</protein>
<gene>
    <name evidence="2" type="ORF">ACFPJ5_14775</name>
</gene>
<sequence length="196" mass="21697">MPGAAFLVGDRVTLTTVESDDVAFLRDGVNHPEVRALVGQPFPTNLDQEHSYWEDVTERSDAVQVLITVSREAAETDAEGSDDADDRVPVGVVELDPVDRETGVADLGVWIHPAHHRQGYASEAIELVVGYAFDELRMHKVTANAYARNEASRRMLASLGFVEEGVGREDAFLDGAYHDTHYFGVLDAEWRERDAE</sequence>
<dbReference type="Proteomes" id="UP001596201">
    <property type="component" value="Unassembled WGS sequence"/>
</dbReference>
<dbReference type="SUPFAM" id="SSF55729">
    <property type="entry name" value="Acyl-CoA N-acyltransferases (Nat)"/>
    <property type="match status" value="1"/>
</dbReference>
<proteinExistence type="predicted"/>
<dbReference type="PROSITE" id="PS51186">
    <property type="entry name" value="GNAT"/>
    <property type="match status" value="1"/>
</dbReference>
<dbReference type="GO" id="GO:0016746">
    <property type="term" value="F:acyltransferase activity"/>
    <property type="evidence" value="ECO:0007669"/>
    <property type="project" value="UniProtKB-KW"/>
</dbReference>
<comment type="caution">
    <text evidence="2">The sequence shown here is derived from an EMBL/GenBank/DDBJ whole genome shotgun (WGS) entry which is preliminary data.</text>
</comment>
<dbReference type="Pfam" id="PF13302">
    <property type="entry name" value="Acetyltransf_3"/>
    <property type="match status" value="1"/>
</dbReference>
<evidence type="ECO:0000313" key="2">
    <source>
        <dbReference type="EMBL" id="MFC5368197.1"/>
    </source>
</evidence>
<evidence type="ECO:0000313" key="3">
    <source>
        <dbReference type="Proteomes" id="UP001596201"/>
    </source>
</evidence>